<feature type="domain" description="Elapor1/2 mannose 6-phosphate receptor homology" evidence="1">
    <location>
        <begin position="348"/>
        <end position="544"/>
    </location>
</feature>
<dbReference type="AlphaFoldDB" id="A0A0D8XD56"/>
<organism evidence="2 3">
    <name type="scientific">Dictyocaulus viviparus</name>
    <name type="common">Bovine lungworm</name>
    <dbReference type="NCBI Taxonomy" id="29172"/>
    <lineage>
        <taxon>Eukaryota</taxon>
        <taxon>Metazoa</taxon>
        <taxon>Ecdysozoa</taxon>
        <taxon>Nematoda</taxon>
        <taxon>Chromadorea</taxon>
        <taxon>Rhabditida</taxon>
        <taxon>Rhabditina</taxon>
        <taxon>Rhabditomorpha</taxon>
        <taxon>Strongyloidea</taxon>
        <taxon>Metastrongylidae</taxon>
        <taxon>Dictyocaulus</taxon>
    </lineage>
</organism>
<evidence type="ECO:0000313" key="2">
    <source>
        <dbReference type="EMBL" id="KJH41687.1"/>
    </source>
</evidence>
<dbReference type="SUPFAM" id="SSF57184">
    <property type="entry name" value="Growth factor receptor domain"/>
    <property type="match status" value="1"/>
</dbReference>
<dbReference type="InterPro" id="IPR039181">
    <property type="entry name" value="Elapor1/2"/>
</dbReference>
<dbReference type="InterPro" id="IPR056607">
    <property type="entry name" value="Elapor1/2_MRH"/>
</dbReference>
<dbReference type="InterPro" id="IPR009030">
    <property type="entry name" value="Growth_fac_rcpt_cys_sf"/>
</dbReference>
<accession>A0A0D8XD56</accession>
<gene>
    <name evidence="2" type="ORF">DICVIV_12334</name>
</gene>
<name>A0A0D8XD56_DICVI</name>
<dbReference type="Proteomes" id="UP000053766">
    <property type="component" value="Unassembled WGS sequence"/>
</dbReference>
<keyword evidence="3" id="KW-1185">Reference proteome</keyword>
<protein>
    <recommendedName>
        <fullName evidence="1">Elapor1/2 mannose 6-phosphate receptor homology domain-containing protein</fullName>
    </recommendedName>
</protein>
<dbReference type="PANTHER" id="PTHR22727:SF15">
    <property type="entry name" value="MRH DOMAIN-CONTAINING PROTEIN"/>
    <property type="match status" value="1"/>
</dbReference>
<dbReference type="STRING" id="29172.A0A0D8XD56"/>
<dbReference type="Pfam" id="PF23087">
    <property type="entry name" value="MRH_ELAPOR1_9th"/>
    <property type="match status" value="1"/>
</dbReference>
<dbReference type="PANTHER" id="PTHR22727">
    <property type="entry name" value="PROTEIN CBG13728"/>
    <property type="match status" value="1"/>
</dbReference>
<dbReference type="EMBL" id="KN716778">
    <property type="protein sequence ID" value="KJH41687.1"/>
    <property type="molecule type" value="Genomic_DNA"/>
</dbReference>
<dbReference type="OrthoDB" id="439917at2759"/>
<evidence type="ECO:0000259" key="1">
    <source>
        <dbReference type="Pfam" id="PF23087"/>
    </source>
</evidence>
<reference evidence="2 3" key="1">
    <citation type="submission" date="2013-11" db="EMBL/GenBank/DDBJ databases">
        <title>Draft genome of the bovine lungworm Dictyocaulus viviparus.</title>
        <authorList>
            <person name="Mitreva M."/>
        </authorList>
    </citation>
    <scope>NUCLEOTIDE SEQUENCE [LARGE SCALE GENOMIC DNA]</scope>
    <source>
        <strain evidence="2 3">HannoverDv2000</strain>
    </source>
</reference>
<evidence type="ECO:0000313" key="3">
    <source>
        <dbReference type="Proteomes" id="UP000053766"/>
    </source>
</evidence>
<proteinExistence type="predicted"/>
<sequence>MSANSYDVQITEVSTPCNIGEAWMASGTAFVSAQSLQRGIAMEFELSIIEGFSNPLVPPDLPVTQYSPVAHFSIVFESNCADSSCTLYIIERSMEHLKTQQYHFLAAFNGSQPRRVWSHSIVRQSSTSFVIAFVRSGAITGDDSILDQARIFSINVTNIGANRGFQGGGASRCLPCPKGRTGECVPCPPGHYMSPGKMCLWKSDTTYEGLLQIKYSIDHPLDEPLCFELSERFSISKQETKWSSISSDSKYGKFPVSKIAFWISDGRNICVHISKGVLWNVTRNRGKEEERDMLVGRKSSIRQTHECIHCPLNTVVNVSSERSGVENCIACGENLHSVNGITCTSHGTFTVERNNRTLRYDLSTWLNKTWTTSGVKVFAREGSSYYHSFNFSLFSEKIQCQEVYDSSDAASAEVVIGAACRLTVLLDVGSNRTTLAFISPLLLATRLEEISLRRIRNGWNLTDQLLEYEGVDESSRPIDVHFWFDSVGVPSEACPKGNAYVATARCTPSKKVPEFRLPYTCPDGTCDGCLFHAIVESVEACPICGAGDYRIIRGECVNGQQAIHYIPDKWSMAKRKYCGRRTSRMSARGIDRHCVLTGQEAQSRIEYKYTRLVESRNGELPGVETCGLEDDEDEASINYKLFARAFLNRIGRRLDEEKPREQTGFGTVDDIHTITRFIEVSGEYKKPLCLTFIDLKKALDSVETEAVMEALINQALPTPYIKILRELYQNFITKITVFYKDMINVREVRQCILFCQRYSNSLLRASCES</sequence>
<reference evidence="3" key="2">
    <citation type="journal article" date="2016" name="Sci. Rep.">
        <title>Dictyocaulus viviparus genome, variome and transcriptome elucidate lungworm biology and support future intervention.</title>
        <authorList>
            <person name="McNulty S.N."/>
            <person name="Strube C."/>
            <person name="Rosa B.A."/>
            <person name="Martin J.C."/>
            <person name="Tyagi R."/>
            <person name="Choi Y.J."/>
            <person name="Wang Q."/>
            <person name="Hallsworth Pepin K."/>
            <person name="Zhang X."/>
            <person name="Ozersky P."/>
            <person name="Wilson R.K."/>
            <person name="Sternberg P.W."/>
            <person name="Gasser R.B."/>
            <person name="Mitreva M."/>
        </authorList>
    </citation>
    <scope>NUCLEOTIDE SEQUENCE [LARGE SCALE GENOMIC DNA]</scope>
    <source>
        <strain evidence="3">HannoverDv2000</strain>
    </source>
</reference>
<dbReference type="GO" id="GO:0016020">
    <property type="term" value="C:membrane"/>
    <property type="evidence" value="ECO:0007669"/>
    <property type="project" value="TreeGrafter"/>
</dbReference>